<dbReference type="AlphaFoldDB" id="A0A4R2EBY3"/>
<evidence type="ECO:0000313" key="1">
    <source>
        <dbReference type="EMBL" id="TCN65387.1"/>
    </source>
</evidence>
<sequence length="209" mass="24202">MDFDPEFKRALELLPGKEKDKLVLRLLKKDLKLASKLRFELVDTDSVQDKREKLKSTIIEDVQRASDTYYSPGYLLMDARTISGKINEHVYITKDKVGEITLNCALLRKLLELNSPRIAAERYGKSYTLLIYIIARIFKILMLIQKQHEDLHLEFRDDIEAIGNLLGSNSLLMKAAIHNGLDVNWLIRFEIPDSIADIYKDLRERGLLK</sequence>
<dbReference type="Proteomes" id="UP000294830">
    <property type="component" value="Unassembled WGS sequence"/>
</dbReference>
<evidence type="ECO:0000313" key="2">
    <source>
        <dbReference type="Proteomes" id="UP000294830"/>
    </source>
</evidence>
<dbReference type="RefSeq" id="WP_131839768.1">
    <property type="nucleotide sequence ID" value="NZ_SLWB01000011.1"/>
</dbReference>
<dbReference type="EMBL" id="SLWB01000011">
    <property type="protein sequence ID" value="TCN65387.1"/>
    <property type="molecule type" value="Genomic_DNA"/>
</dbReference>
<protein>
    <submittedName>
        <fullName evidence="1">Uncharacterized protein</fullName>
    </submittedName>
</protein>
<organism evidence="1 2">
    <name type="scientific">Acetobacteroides hydrogenigenes</name>
    <dbReference type="NCBI Taxonomy" id="979970"/>
    <lineage>
        <taxon>Bacteria</taxon>
        <taxon>Pseudomonadati</taxon>
        <taxon>Bacteroidota</taxon>
        <taxon>Bacteroidia</taxon>
        <taxon>Bacteroidales</taxon>
        <taxon>Rikenellaceae</taxon>
        <taxon>Acetobacteroides</taxon>
    </lineage>
</organism>
<comment type="caution">
    <text evidence="1">The sequence shown here is derived from an EMBL/GenBank/DDBJ whole genome shotgun (WGS) entry which is preliminary data.</text>
</comment>
<reference evidence="1 2" key="1">
    <citation type="submission" date="2019-03" db="EMBL/GenBank/DDBJ databases">
        <title>Genomic Encyclopedia of Archaeal and Bacterial Type Strains, Phase II (KMG-II): from individual species to whole genera.</title>
        <authorList>
            <person name="Goeker M."/>
        </authorList>
    </citation>
    <scope>NUCLEOTIDE SEQUENCE [LARGE SCALE GENOMIC DNA]</scope>
    <source>
        <strain evidence="1 2">RL-C</strain>
    </source>
</reference>
<keyword evidence="2" id="KW-1185">Reference proteome</keyword>
<accession>A0A4R2EBY3</accession>
<name>A0A4R2EBY3_9BACT</name>
<dbReference type="OrthoDB" id="1432119at2"/>
<proteinExistence type="predicted"/>
<gene>
    <name evidence="1" type="ORF">CLV25_11166</name>
</gene>